<protein>
    <submittedName>
        <fullName evidence="2">Uncharacterized protein</fullName>
    </submittedName>
</protein>
<dbReference type="AlphaFoldDB" id="A0A2U3E402"/>
<comment type="caution">
    <text evidence="2">The sequence shown here is derived from an EMBL/GenBank/DDBJ whole genome shotgun (WGS) entry which is preliminary data.</text>
</comment>
<accession>A0A2U3E402</accession>
<reference evidence="2 3" key="1">
    <citation type="journal article" date="2016" name="Front. Microbiol.">
        <title>Genome and transcriptome sequences reveal the specific parasitism of the nematophagous Purpureocillium lilacinum 36-1.</title>
        <authorList>
            <person name="Xie J."/>
            <person name="Li S."/>
            <person name="Mo C."/>
            <person name="Xiao X."/>
            <person name="Peng D."/>
            <person name="Wang G."/>
            <person name="Xiao Y."/>
        </authorList>
    </citation>
    <scope>NUCLEOTIDE SEQUENCE [LARGE SCALE GENOMIC DNA]</scope>
    <source>
        <strain evidence="2 3">36-1</strain>
    </source>
</reference>
<dbReference type="Proteomes" id="UP000245956">
    <property type="component" value="Unassembled WGS sequence"/>
</dbReference>
<organism evidence="2 3">
    <name type="scientific">Purpureocillium lilacinum</name>
    <name type="common">Paecilomyces lilacinus</name>
    <dbReference type="NCBI Taxonomy" id="33203"/>
    <lineage>
        <taxon>Eukaryota</taxon>
        <taxon>Fungi</taxon>
        <taxon>Dikarya</taxon>
        <taxon>Ascomycota</taxon>
        <taxon>Pezizomycotina</taxon>
        <taxon>Sordariomycetes</taxon>
        <taxon>Hypocreomycetidae</taxon>
        <taxon>Hypocreales</taxon>
        <taxon>Ophiocordycipitaceae</taxon>
        <taxon>Purpureocillium</taxon>
    </lineage>
</organism>
<feature type="region of interest" description="Disordered" evidence="1">
    <location>
        <begin position="247"/>
        <end position="287"/>
    </location>
</feature>
<dbReference type="EMBL" id="LCWV01000012">
    <property type="protein sequence ID" value="PWI69219.1"/>
    <property type="molecule type" value="Genomic_DNA"/>
</dbReference>
<feature type="region of interest" description="Disordered" evidence="1">
    <location>
        <begin position="79"/>
        <end position="141"/>
    </location>
</feature>
<feature type="compositionally biased region" description="Polar residues" evidence="1">
    <location>
        <begin position="121"/>
        <end position="135"/>
    </location>
</feature>
<evidence type="ECO:0000313" key="2">
    <source>
        <dbReference type="EMBL" id="PWI69219.1"/>
    </source>
</evidence>
<evidence type="ECO:0000256" key="1">
    <source>
        <dbReference type="SAM" id="MobiDB-lite"/>
    </source>
</evidence>
<sequence length="287" mass="30343">MFAASKLYPGGSRRARHVGRNSRVGVLVCGRRVEPAVGGRTPPGETHFSAGLGPASGRHGGAQLRLSARVAIVDSTGRRRRLFSQARPPMPRSQLASPEPCPRRRVTSVRDHRHPPATAAPNLSRQRTVPRSRSPVTDEAGAAETWIVGTAQVEKSLARDCGEWKTPHYAALHECNPGDTCAGRDEAGGLHGGRNPSRGDGGNALGTVVFSQCCNVTGPHMVSLAWAGPEANTNTSAQIRRAAAGLAKSTAKKADRQQKGPLAVSLVRPKPGPEVTTRLDPPPRHPA</sequence>
<proteinExistence type="predicted"/>
<gene>
    <name evidence="2" type="ORF">PCL_00866</name>
</gene>
<feature type="compositionally biased region" description="Basic residues" evidence="1">
    <location>
        <begin position="103"/>
        <end position="115"/>
    </location>
</feature>
<name>A0A2U3E402_PURLI</name>
<evidence type="ECO:0000313" key="3">
    <source>
        <dbReference type="Proteomes" id="UP000245956"/>
    </source>
</evidence>